<comment type="caution">
    <text evidence="3">The sequence shown here is derived from an EMBL/GenBank/DDBJ whole genome shotgun (WGS) entry which is preliminary data.</text>
</comment>
<evidence type="ECO:0000313" key="3">
    <source>
        <dbReference type="EMBL" id="GAA4246864.1"/>
    </source>
</evidence>
<feature type="compositionally biased region" description="Polar residues" evidence="1">
    <location>
        <begin position="423"/>
        <end position="436"/>
    </location>
</feature>
<evidence type="ECO:0000313" key="4">
    <source>
        <dbReference type="Proteomes" id="UP001500620"/>
    </source>
</evidence>
<accession>A0ABP8D3W9</accession>
<dbReference type="Proteomes" id="UP001500620">
    <property type="component" value="Unassembled WGS sequence"/>
</dbReference>
<keyword evidence="2" id="KW-0472">Membrane</keyword>
<feature type="transmembrane region" description="Helical" evidence="2">
    <location>
        <begin position="151"/>
        <end position="168"/>
    </location>
</feature>
<proteinExistence type="predicted"/>
<evidence type="ECO:0000256" key="1">
    <source>
        <dbReference type="SAM" id="MobiDB-lite"/>
    </source>
</evidence>
<reference evidence="4" key="1">
    <citation type="journal article" date="2019" name="Int. J. Syst. Evol. Microbiol.">
        <title>The Global Catalogue of Microorganisms (GCM) 10K type strain sequencing project: providing services to taxonomists for standard genome sequencing and annotation.</title>
        <authorList>
            <consortium name="The Broad Institute Genomics Platform"/>
            <consortium name="The Broad Institute Genome Sequencing Center for Infectious Disease"/>
            <person name="Wu L."/>
            <person name="Ma J."/>
        </authorList>
    </citation>
    <scope>NUCLEOTIDE SEQUENCE [LARGE SCALE GENOMIC DNA]</scope>
    <source>
        <strain evidence="4">JCM 17441</strain>
    </source>
</reference>
<dbReference type="RefSeq" id="WP_345123743.1">
    <property type="nucleotide sequence ID" value="NZ_BAABAT010000004.1"/>
</dbReference>
<feature type="compositionally biased region" description="Basic and acidic residues" evidence="1">
    <location>
        <begin position="1"/>
        <end position="20"/>
    </location>
</feature>
<feature type="transmembrane region" description="Helical" evidence="2">
    <location>
        <begin position="369"/>
        <end position="389"/>
    </location>
</feature>
<feature type="region of interest" description="Disordered" evidence="1">
    <location>
        <begin position="398"/>
        <end position="451"/>
    </location>
</feature>
<feature type="transmembrane region" description="Helical" evidence="2">
    <location>
        <begin position="96"/>
        <end position="114"/>
    </location>
</feature>
<dbReference type="EMBL" id="BAABAT010000004">
    <property type="protein sequence ID" value="GAA4246864.1"/>
    <property type="molecule type" value="Genomic_DNA"/>
</dbReference>
<feature type="transmembrane region" description="Helical" evidence="2">
    <location>
        <begin position="174"/>
        <end position="197"/>
    </location>
</feature>
<feature type="transmembrane region" description="Helical" evidence="2">
    <location>
        <begin position="345"/>
        <end position="363"/>
    </location>
</feature>
<sequence length="451" mass="46616">MAYDDSRFRGEPGFREEPDFRSSGVPEDAPTLGVSNQSVYTPGSFPVSPAYGPAPTESTLGLGEGRRRAPTPQQLGDVFDDPEHGEPGRDRLAVHALWEMVLLLAAGALLYLLHDARSAALRGTELQSLLLYGAELGLLAAAMGLTLRAGAVNLAVGPIAIAAALFFADNSDRGLAMTASITALIALGVGVVIAVLVVAFHVPGWAASLAVSLALVAWIADQHTQKTVNGAYDPHHHAVWWALGVVVIAAGGAAFGLIQPLRRSLGRFRPVRDPADRRGGGAATYTGLSIAGSALLAAVAGVLLALDHREVLAADGSIGGLAFTGLALGAALVGGTSAFGRRGGVFGTILAVAGMTLLLRYTDAEGWKLQPFTLAAGAIAVGLVVTRLVETFGRPRSVTGEAGEESWTPPSIVSAAEPEDSWQPPSSRTSGWSTNGNGDGGWGVEERWGTR</sequence>
<name>A0ABP8D3W9_9ACTN</name>
<keyword evidence="4" id="KW-1185">Reference proteome</keyword>
<organism evidence="3 4">
    <name type="scientific">Dactylosporangium darangshiense</name>
    <dbReference type="NCBI Taxonomy" id="579108"/>
    <lineage>
        <taxon>Bacteria</taxon>
        <taxon>Bacillati</taxon>
        <taxon>Actinomycetota</taxon>
        <taxon>Actinomycetes</taxon>
        <taxon>Micromonosporales</taxon>
        <taxon>Micromonosporaceae</taxon>
        <taxon>Dactylosporangium</taxon>
    </lineage>
</organism>
<keyword evidence="2" id="KW-1133">Transmembrane helix</keyword>
<evidence type="ECO:0000256" key="2">
    <source>
        <dbReference type="SAM" id="Phobius"/>
    </source>
</evidence>
<feature type="transmembrane region" description="Helical" evidence="2">
    <location>
        <begin position="240"/>
        <end position="261"/>
    </location>
</feature>
<feature type="transmembrane region" description="Helical" evidence="2">
    <location>
        <begin position="204"/>
        <end position="220"/>
    </location>
</feature>
<gene>
    <name evidence="3" type="ORF">GCM10022255_020380</name>
</gene>
<feature type="region of interest" description="Disordered" evidence="1">
    <location>
        <begin position="1"/>
        <end position="86"/>
    </location>
</feature>
<protein>
    <recommendedName>
        <fullName evidence="5">ABC transporter permease</fullName>
    </recommendedName>
</protein>
<evidence type="ECO:0008006" key="5">
    <source>
        <dbReference type="Google" id="ProtNLM"/>
    </source>
</evidence>
<keyword evidence="2" id="KW-0812">Transmembrane</keyword>
<feature type="transmembrane region" description="Helical" evidence="2">
    <location>
        <begin position="282"/>
        <end position="306"/>
    </location>
</feature>
<feature type="transmembrane region" description="Helical" evidence="2">
    <location>
        <begin position="312"/>
        <end position="333"/>
    </location>
</feature>